<dbReference type="PROSITE" id="PS00374">
    <property type="entry name" value="MGMT"/>
    <property type="match status" value="1"/>
</dbReference>
<dbReference type="OrthoDB" id="9802228at2"/>
<dbReference type="EC" id="2.1.1.63" evidence="3"/>
<comment type="catalytic activity">
    <reaction evidence="8">
        <text>a 6-O-methyl-2'-deoxyguanosine in DNA + L-cysteinyl-[protein] = S-methyl-L-cysteinyl-[protein] + a 2'-deoxyguanosine in DNA</text>
        <dbReference type="Rhea" id="RHEA:24000"/>
        <dbReference type="Rhea" id="RHEA-COMP:10131"/>
        <dbReference type="Rhea" id="RHEA-COMP:10132"/>
        <dbReference type="Rhea" id="RHEA-COMP:11367"/>
        <dbReference type="Rhea" id="RHEA-COMP:11368"/>
        <dbReference type="ChEBI" id="CHEBI:29950"/>
        <dbReference type="ChEBI" id="CHEBI:82612"/>
        <dbReference type="ChEBI" id="CHEBI:85445"/>
        <dbReference type="ChEBI" id="CHEBI:85448"/>
        <dbReference type="EC" id="2.1.1.63"/>
    </reaction>
</comment>
<dbReference type="FunFam" id="1.10.10.10:FF:000214">
    <property type="entry name" value="Methylated-DNA--protein-cysteine methyltransferase"/>
    <property type="match status" value="1"/>
</dbReference>
<organism evidence="11 12">
    <name type="scientific">Nonlabens arenilitoris</name>
    <dbReference type="NCBI Taxonomy" id="1217969"/>
    <lineage>
        <taxon>Bacteria</taxon>
        <taxon>Pseudomonadati</taxon>
        <taxon>Bacteroidota</taxon>
        <taxon>Flavobacteriia</taxon>
        <taxon>Flavobacteriales</taxon>
        <taxon>Flavobacteriaceae</taxon>
        <taxon>Nonlabens</taxon>
    </lineage>
</organism>
<dbReference type="InterPro" id="IPR036217">
    <property type="entry name" value="MethylDNA_cys_MeTrfase_DNAb"/>
</dbReference>
<dbReference type="NCBIfam" id="TIGR00589">
    <property type="entry name" value="ogt"/>
    <property type="match status" value="1"/>
</dbReference>
<dbReference type="InterPro" id="IPR036388">
    <property type="entry name" value="WH-like_DNA-bd_sf"/>
</dbReference>
<dbReference type="SUPFAM" id="SSF46767">
    <property type="entry name" value="Methylated DNA-protein cysteine methyltransferase, C-terminal domain"/>
    <property type="match status" value="1"/>
</dbReference>
<feature type="domain" description="Methylguanine DNA methyltransferase ribonuclease-like" evidence="10">
    <location>
        <begin position="4"/>
        <end position="82"/>
    </location>
</feature>
<evidence type="ECO:0000259" key="10">
    <source>
        <dbReference type="Pfam" id="PF02870"/>
    </source>
</evidence>
<dbReference type="RefSeq" id="WP_105071990.1">
    <property type="nucleotide sequence ID" value="NZ_MTPW01000001.1"/>
</dbReference>
<comment type="similarity">
    <text evidence="2">Belongs to the MGMT family.</text>
</comment>
<name>A0A2S7UD99_9FLAO</name>
<dbReference type="PANTHER" id="PTHR10815">
    <property type="entry name" value="METHYLATED-DNA--PROTEIN-CYSTEINE METHYLTRANSFERASE"/>
    <property type="match status" value="1"/>
</dbReference>
<feature type="domain" description="Methylated-DNA-[protein]-cysteine S-methyltransferase DNA binding" evidence="9">
    <location>
        <begin position="88"/>
        <end position="167"/>
    </location>
</feature>
<comment type="catalytic activity">
    <reaction evidence="1">
        <text>a 4-O-methyl-thymidine in DNA + L-cysteinyl-[protein] = a thymidine in DNA + S-methyl-L-cysteinyl-[protein]</text>
        <dbReference type="Rhea" id="RHEA:53428"/>
        <dbReference type="Rhea" id="RHEA-COMP:10131"/>
        <dbReference type="Rhea" id="RHEA-COMP:10132"/>
        <dbReference type="Rhea" id="RHEA-COMP:13555"/>
        <dbReference type="Rhea" id="RHEA-COMP:13556"/>
        <dbReference type="ChEBI" id="CHEBI:29950"/>
        <dbReference type="ChEBI" id="CHEBI:82612"/>
        <dbReference type="ChEBI" id="CHEBI:137386"/>
        <dbReference type="ChEBI" id="CHEBI:137387"/>
        <dbReference type="EC" id="2.1.1.63"/>
    </reaction>
</comment>
<dbReference type="Pfam" id="PF02870">
    <property type="entry name" value="Methyltransf_1N"/>
    <property type="match status" value="1"/>
</dbReference>
<proteinExistence type="inferred from homology"/>
<sequence>MSKIYIKYYKFAVGDVIIGIYENQLCLLDWQYRKQREAIDHRIANDLNAIYTVEDHQLHHKVIVQIQEYFNKKRNEFDIPLLLTGTTFQKAVWNELLKIPYGQTISYLSLSRKLYKEKAIRAVANANGANALSIVIPCHRVIGSNGDLIGYAGGLLAKKKLLQIEGALQSNQLGLF</sequence>
<evidence type="ECO:0000259" key="9">
    <source>
        <dbReference type="Pfam" id="PF01035"/>
    </source>
</evidence>
<evidence type="ECO:0000256" key="1">
    <source>
        <dbReference type="ARBA" id="ARBA00001286"/>
    </source>
</evidence>
<dbReference type="GO" id="GO:0003908">
    <property type="term" value="F:methylated-DNA-[protein]-cysteine S-methyltransferase activity"/>
    <property type="evidence" value="ECO:0007669"/>
    <property type="project" value="UniProtKB-EC"/>
</dbReference>
<keyword evidence="7" id="KW-0234">DNA repair</keyword>
<dbReference type="PANTHER" id="PTHR10815:SF5">
    <property type="entry name" value="METHYLATED-DNA--PROTEIN-CYSTEINE METHYLTRANSFERASE"/>
    <property type="match status" value="1"/>
</dbReference>
<keyword evidence="5 11" id="KW-0808">Transferase</keyword>
<evidence type="ECO:0000256" key="6">
    <source>
        <dbReference type="ARBA" id="ARBA00022763"/>
    </source>
</evidence>
<dbReference type="InterPro" id="IPR001497">
    <property type="entry name" value="MethylDNA_cys_MeTrfase_AS"/>
</dbReference>
<dbReference type="GO" id="GO:0006281">
    <property type="term" value="P:DNA repair"/>
    <property type="evidence" value="ECO:0007669"/>
    <property type="project" value="UniProtKB-KW"/>
</dbReference>
<dbReference type="Gene3D" id="3.30.160.70">
    <property type="entry name" value="Methylated DNA-protein cysteine methyltransferase domain"/>
    <property type="match status" value="1"/>
</dbReference>
<dbReference type="AlphaFoldDB" id="A0A2S7UD99"/>
<gene>
    <name evidence="11" type="ORF">BST92_13790</name>
</gene>
<keyword evidence="6" id="KW-0227">DNA damage</keyword>
<evidence type="ECO:0000256" key="8">
    <source>
        <dbReference type="ARBA" id="ARBA00049348"/>
    </source>
</evidence>
<evidence type="ECO:0000256" key="5">
    <source>
        <dbReference type="ARBA" id="ARBA00022679"/>
    </source>
</evidence>
<evidence type="ECO:0000256" key="2">
    <source>
        <dbReference type="ARBA" id="ARBA00008711"/>
    </source>
</evidence>
<dbReference type="Proteomes" id="UP000239747">
    <property type="component" value="Unassembled WGS sequence"/>
</dbReference>
<evidence type="ECO:0000256" key="7">
    <source>
        <dbReference type="ARBA" id="ARBA00023204"/>
    </source>
</evidence>
<dbReference type="CDD" id="cd06445">
    <property type="entry name" value="ATase"/>
    <property type="match status" value="1"/>
</dbReference>
<comment type="caution">
    <text evidence="11">The sequence shown here is derived from an EMBL/GenBank/DDBJ whole genome shotgun (WGS) entry which is preliminary data.</text>
</comment>
<dbReference type="GO" id="GO:0032259">
    <property type="term" value="P:methylation"/>
    <property type="evidence" value="ECO:0007669"/>
    <property type="project" value="UniProtKB-KW"/>
</dbReference>
<dbReference type="EMBL" id="MTPW01000001">
    <property type="protein sequence ID" value="PQJ32928.1"/>
    <property type="molecule type" value="Genomic_DNA"/>
</dbReference>
<dbReference type="Pfam" id="PF01035">
    <property type="entry name" value="DNA_binding_1"/>
    <property type="match status" value="1"/>
</dbReference>
<dbReference type="SUPFAM" id="SSF53155">
    <property type="entry name" value="Methylated DNA-protein cysteine methyltransferase domain"/>
    <property type="match status" value="1"/>
</dbReference>
<evidence type="ECO:0000256" key="4">
    <source>
        <dbReference type="ARBA" id="ARBA00022603"/>
    </source>
</evidence>
<dbReference type="InterPro" id="IPR036631">
    <property type="entry name" value="MGMT_N_sf"/>
</dbReference>
<evidence type="ECO:0000256" key="3">
    <source>
        <dbReference type="ARBA" id="ARBA00011918"/>
    </source>
</evidence>
<evidence type="ECO:0000313" key="12">
    <source>
        <dbReference type="Proteomes" id="UP000239747"/>
    </source>
</evidence>
<evidence type="ECO:0000313" key="11">
    <source>
        <dbReference type="EMBL" id="PQJ32928.1"/>
    </source>
</evidence>
<protein>
    <recommendedName>
        <fullName evidence="3">methylated-DNA--[protein]-cysteine S-methyltransferase</fullName>
        <ecNumber evidence="3">2.1.1.63</ecNumber>
    </recommendedName>
</protein>
<dbReference type="Gene3D" id="1.10.10.10">
    <property type="entry name" value="Winged helix-like DNA-binding domain superfamily/Winged helix DNA-binding domain"/>
    <property type="match status" value="1"/>
</dbReference>
<reference evidence="11 12" key="1">
    <citation type="submission" date="2017-01" db="EMBL/GenBank/DDBJ databases">
        <title>Trade-off between light-utilization and light-protection in marine flavobacteria.</title>
        <authorList>
            <person name="Kumagai Y."/>
            <person name="Yoshizawa S."/>
            <person name="Kogure K."/>
            <person name="Iwasaki W."/>
        </authorList>
    </citation>
    <scope>NUCLEOTIDE SEQUENCE [LARGE SCALE GENOMIC DNA]</scope>
    <source>
        <strain evidence="11 12">KCTC 32109</strain>
    </source>
</reference>
<keyword evidence="4 11" id="KW-0489">Methyltransferase</keyword>
<dbReference type="InterPro" id="IPR014048">
    <property type="entry name" value="MethylDNA_cys_MeTrfase_DNA-bd"/>
</dbReference>
<accession>A0A2S7UD99</accession>
<keyword evidence="12" id="KW-1185">Reference proteome</keyword>
<dbReference type="InterPro" id="IPR008332">
    <property type="entry name" value="MethylG_MeTrfase_N"/>
</dbReference>